<keyword evidence="1" id="KW-0812">Transmembrane</keyword>
<evidence type="ECO:0000313" key="2">
    <source>
        <dbReference type="EMBL" id="MFD2517435.1"/>
    </source>
</evidence>
<dbReference type="EMBL" id="JBHULT010000006">
    <property type="protein sequence ID" value="MFD2517435.1"/>
    <property type="molecule type" value="Genomic_DNA"/>
</dbReference>
<feature type="transmembrane region" description="Helical" evidence="1">
    <location>
        <begin position="6"/>
        <end position="25"/>
    </location>
</feature>
<sequence>MDTGSTLLGIGLLLLFITPIGYLIYNQSMQEKKTAKQMRITAANVGMNLSQLDLLPLLALGLDKTAEKLLVLTPENKKTHLIDLHKVTSAEVVKKYHLNHTTTLLDDVEEISLTLKNGKEPYEKVIFYREGKNAVTEKEKLLQTAIKWQKIVSAK</sequence>
<keyword evidence="1" id="KW-1133">Transmembrane helix</keyword>
<reference evidence="3" key="1">
    <citation type="journal article" date="2019" name="Int. J. Syst. Evol. Microbiol.">
        <title>The Global Catalogue of Microorganisms (GCM) 10K type strain sequencing project: providing services to taxonomists for standard genome sequencing and annotation.</title>
        <authorList>
            <consortium name="The Broad Institute Genomics Platform"/>
            <consortium name="The Broad Institute Genome Sequencing Center for Infectious Disease"/>
            <person name="Wu L."/>
            <person name="Ma J."/>
        </authorList>
    </citation>
    <scope>NUCLEOTIDE SEQUENCE [LARGE SCALE GENOMIC DNA]</scope>
    <source>
        <strain evidence="3">KCTC 42585</strain>
    </source>
</reference>
<gene>
    <name evidence="2" type="ORF">ACFSTG_05975</name>
</gene>
<accession>A0ABW5IXK1</accession>
<keyword evidence="1" id="KW-0472">Membrane</keyword>
<dbReference type="Proteomes" id="UP001597468">
    <property type="component" value="Unassembled WGS sequence"/>
</dbReference>
<evidence type="ECO:0000313" key="3">
    <source>
        <dbReference type="Proteomes" id="UP001597468"/>
    </source>
</evidence>
<evidence type="ECO:0000256" key="1">
    <source>
        <dbReference type="SAM" id="Phobius"/>
    </source>
</evidence>
<dbReference type="RefSeq" id="WP_380749614.1">
    <property type="nucleotide sequence ID" value="NZ_JBHULT010000006.1"/>
</dbReference>
<comment type="caution">
    <text evidence="2">The sequence shown here is derived from an EMBL/GenBank/DDBJ whole genome shotgun (WGS) entry which is preliminary data.</text>
</comment>
<keyword evidence="3" id="KW-1185">Reference proteome</keyword>
<proteinExistence type="predicted"/>
<name>A0ABW5IXK1_9FLAO</name>
<protein>
    <submittedName>
        <fullName evidence="2">Uncharacterized protein</fullName>
    </submittedName>
</protein>
<organism evidence="2 3">
    <name type="scientific">Salinimicrobium flavum</name>
    <dbReference type="NCBI Taxonomy" id="1737065"/>
    <lineage>
        <taxon>Bacteria</taxon>
        <taxon>Pseudomonadati</taxon>
        <taxon>Bacteroidota</taxon>
        <taxon>Flavobacteriia</taxon>
        <taxon>Flavobacteriales</taxon>
        <taxon>Flavobacteriaceae</taxon>
        <taxon>Salinimicrobium</taxon>
    </lineage>
</organism>